<evidence type="ECO:0000313" key="2">
    <source>
        <dbReference type="Proteomes" id="UP000220133"/>
    </source>
</evidence>
<keyword evidence="2" id="KW-1185">Reference proteome</keyword>
<proteinExistence type="predicted"/>
<accession>A0A291QS15</accession>
<organism evidence="1 2">
    <name type="scientific">Chitinophaga caeni</name>
    <dbReference type="NCBI Taxonomy" id="2029983"/>
    <lineage>
        <taxon>Bacteria</taxon>
        <taxon>Pseudomonadati</taxon>
        <taxon>Bacteroidota</taxon>
        <taxon>Chitinophagia</taxon>
        <taxon>Chitinophagales</taxon>
        <taxon>Chitinophagaceae</taxon>
        <taxon>Chitinophaga</taxon>
    </lineage>
</organism>
<name>A0A291QS15_9BACT</name>
<dbReference type="AlphaFoldDB" id="A0A291QS15"/>
<protein>
    <submittedName>
        <fullName evidence="1">Uncharacterized protein</fullName>
    </submittedName>
</protein>
<dbReference type="KEGG" id="cbae:COR50_05935"/>
<dbReference type="EMBL" id="CP023777">
    <property type="protein sequence ID" value="ATL46750.1"/>
    <property type="molecule type" value="Genomic_DNA"/>
</dbReference>
<evidence type="ECO:0000313" key="1">
    <source>
        <dbReference type="EMBL" id="ATL46750.1"/>
    </source>
</evidence>
<reference evidence="1 2" key="1">
    <citation type="submission" date="2017-10" db="EMBL/GenBank/DDBJ databases">
        <title>Paenichitinophaga pekingensis gen. nov., sp. nov., isolated from activated sludge.</title>
        <authorList>
            <person name="Jin D."/>
            <person name="Kong X."/>
            <person name="Deng Y."/>
            <person name="Bai Z."/>
        </authorList>
    </citation>
    <scope>NUCLEOTIDE SEQUENCE [LARGE SCALE GENOMIC DNA]</scope>
    <source>
        <strain evidence="1 2">13</strain>
    </source>
</reference>
<gene>
    <name evidence="1" type="ORF">COR50_05935</name>
</gene>
<dbReference type="Proteomes" id="UP000220133">
    <property type="component" value="Chromosome"/>
</dbReference>
<sequence length="76" mass="8582">MHGCYKSVIMKHISMSSFDNPGLLPLTIAEMKNTSGGKFPSILKRLTFAALVTWTIENWTDIKKGVNDGWDADHWE</sequence>